<protein>
    <submittedName>
        <fullName evidence="2">Uncharacterized protein</fullName>
    </submittedName>
</protein>
<accession>A0ABR0R5M1</accession>
<keyword evidence="1" id="KW-0732">Signal</keyword>
<evidence type="ECO:0000313" key="2">
    <source>
        <dbReference type="EMBL" id="KAK5846913.1"/>
    </source>
</evidence>
<name>A0ABR0R5M1_GOSAR</name>
<feature type="chain" id="PRO_5045558847" evidence="1">
    <location>
        <begin position="21"/>
        <end position="192"/>
    </location>
</feature>
<sequence length="192" mass="20055">MSLAPLCCAWLARTLGIIAAKLKLISGCKTATGDGRPPGRLDVEGLNGYRCKEGARIALPIWKFFGEGEMKLIWGGLVGAPDENVEGLITYKCEPMVCKVTTVGGTVCMLVAKPVEGRPKATEASEKVCILAAGPVERGAEAVEGAVCMGRPLETEGTEACLTSPPMICECTGYKISQLDSSIRSATGCLGS</sequence>
<dbReference type="Proteomes" id="UP001358586">
    <property type="component" value="Chromosome 1"/>
</dbReference>
<organism evidence="2 3">
    <name type="scientific">Gossypium arboreum</name>
    <name type="common">Tree cotton</name>
    <name type="synonym">Gossypium nanking</name>
    <dbReference type="NCBI Taxonomy" id="29729"/>
    <lineage>
        <taxon>Eukaryota</taxon>
        <taxon>Viridiplantae</taxon>
        <taxon>Streptophyta</taxon>
        <taxon>Embryophyta</taxon>
        <taxon>Tracheophyta</taxon>
        <taxon>Spermatophyta</taxon>
        <taxon>Magnoliopsida</taxon>
        <taxon>eudicotyledons</taxon>
        <taxon>Gunneridae</taxon>
        <taxon>Pentapetalae</taxon>
        <taxon>rosids</taxon>
        <taxon>malvids</taxon>
        <taxon>Malvales</taxon>
        <taxon>Malvaceae</taxon>
        <taxon>Malvoideae</taxon>
        <taxon>Gossypium</taxon>
    </lineage>
</organism>
<evidence type="ECO:0000313" key="3">
    <source>
        <dbReference type="Proteomes" id="UP001358586"/>
    </source>
</evidence>
<feature type="signal peptide" evidence="1">
    <location>
        <begin position="1"/>
        <end position="20"/>
    </location>
</feature>
<keyword evidence="3" id="KW-1185">Reference proteome</keyword>
<proteinExistence type="predicted"/>
<dbReference type="EMBL" id="JARKNE010000001">
    <property type="protein sequence ID" value="KAK5846913.1"/>
    <property type="molecule type" value="Genomic_DNA"/>
</dbReference>
<gene>
    <name evidence="2" type="ORF">PVK06_003214</name>
</gene>
<evidence type="ECO:0000256" key="1">
    <source>
        <dbReference type="SAM" id="SignalP"/>
    </source>
</evidence>
<comment type="caution">
    <text evidence="2">The sequence shown here is derived from an EMBL/GenBank/DDBJ whole genome shotgun (WGS) entry which is preliminary data.</text>
</comment>
<reference evidence="2 3" key="1">
    <citation type="submission" date="2023-03" db="EMBL/GenBank/DDBJ databases">
        <title>WGS of Gossypium arboreum.</title>
        <authorList>
            <person name="Yu D."/>
        </authorList>
    </citation>
    <scope>NUCLEOTIDE SEQUENCE [LARGE SCALE GENOMIC DNA]</scope>
    <source>
        <tissue evidence="2">Leaf</tissue>
    </source>
</reference>